<dbReference type="STRING" id="1613.GCA_002119645_00289"/>
<dbReference type="GO" id="GO:0016787">
    <property type="term" value="F:hydrolase activity"/>
    <property type="evidence" value="ECO:0007669"/>
    <property type="project" value="InterPro"/>
</dbReference>
<organism evidence="3 4">
    <name type="scientific">Limosilactobacillus fermentum</name>
    <name type="common">Lactobacillus fermentum</name>
    <dbReference type="NCBI Taxonomy" id="1613"/>
    <lineage>
        <taxon>Bacteria</taxon>
        <taxon>Bacillati</taxon>
        <taxon>Bacillota</taxon>
        <taxon>Bacilli</taxon>
        <taxon>Lactobacillales</taxon>
        <taxon>Lactobacillaceae</taxon>
        <taxon>Limosilactobacillus</taxon>
    </lineage>
</organism>
<evidence type="ECO:0000313" key="5">
    <source>
        <dbReference type="Proteomes" id="UP000653631"/>
    </source>
</evidence>
<feature type="domain" description="Calcineurin-like phosphoesterase" evidence="1">
    <location>
        <begin position="1"/>
        <end position="231"/>
    </location>
</feature>
<dbReference type="Proteomes" id="UP000653631">
    <property type="component" value="Unassembled WGS sequence"/>
</dbReference>
<dbReference type="NCBIfam" id="TIGR03729">
    <property type="entry name" value="acc_ester"/>
    <property type="match status" value="1"/>
</dbReference>
<dbReference type="Proteomes" id="UP000236514">
    <property type="component" value="Unassembled WGS sequence"/>
</dbReference>
<evidence type="ECO:0000313" key="4">
    <source>
        <dbReference type="Proteomes" id="UP000236514"/>
    </source>
</evidence>
<evidence type="ECO:0000313" key="3">
    <source>
        <dbReference type="EMBL" id="PNV58595.1"/>
    </source>
</evidence>
<sequence>MKIAISSDNHLDVNRVDVAATMEAQAAWLKQQEVAHYFFLGDLFNDFTRTQSYFKELADQLPGVGIHYLAGNHDMIKGASFAEIEENDDPCYFHRRYLDLGANWRVVGNNGWYNYDFSVYHDQPAEVAKWKRVYWLDSTIDQPISDQAREDLVLGQVASQLTAAKRVGKRVLFLTHFAPRHQALMVRPTKVKGPRMERSFQMIRALMGADQLGDLLEASGVVQTAYYGHLHGLHPTFTHGGVTYVNPAVGVNKKRMNEWQRPTFMEQWAWRTKIVDLDKKV</sequence>
<dbReference type="InterPro" id="IPR004843">
    <property type="entry name" value="Calcineurin-like_PHP"/>
</dbReference>
<name>A0A158SPE7_LIMFE</name>
<dbReference type="EMBL" id="POTQ01000002">
    <property type="protein sequence ID" value="PNV58595.1"/>
    <property type="molecule type" value="Genomic_DNA"/>
</dbReference>
<dbReference type="Pfam" id="PF00149">
    <property type="entry name" value="Metallophos"/>
    <property type="match status" value="1"/>
</dbReference>
<evidence type="ECO:0000313" key="2">
    <source>
        <dbReference type="EMBL" id="GIC72969.1"/>
    </source>
</evidence>
<dbReference type="InterPro" id="IPR022302">
    <property type="entry name" value="Phosphoesterase_putative"/>
</dbReference>
<comment type="caution">
    <text evidence="3">The sequence shown here is derived from an EMBL/GenBank/DDBJ whole genome shotgun (WGS) entry which is preliminary data.</text>
</comment>
<protein>
    <submittedName>
        <fullName evidence="2">Phosphoesterase</fullName>
    </submittedName>
    <submittedName>
        <fullName evidence="3">UDP-2,3-diacylglucosamine diphosphatase</fullName>
    </submittedName>
</protein>
<dbReference type="RefSeq" id="WP_014562144.1">
    <property type="nucleotide sequence ID" value="NZ_BOLH01000030.1"/>
</dbReference>
<accession>A0A158SPE7</accession>
<dbReference type="Gene3D" id="3.60.21.10">
    <property type="match status" value="1"/>
</dbReference>
<dbReference type="EMBL" id="BOLH01000030">
    <property type="protein sequence ID" value="GIC72969.1"/>
    <property type="molecule type" value="Genomic_DNA"/>
</dbReference>
<evidence type="ECO:0000259" key="1">
    <source>
        <dbReference type="Pfam" id="PF00149"/>
    </source>
</evidence>
<dbReference type="SUPFAM" id="SSF56300">
    <property type="entry name" value="Metallo-dependent phosphatases"/>
    <property type="match status" value="1"/>
</dbReference>
<proteinExistence type="predicted"/>
<dbReference type="InterPro" id="IPR029052">
    <property type="entry name" value="Metallo-depent_PP-like"/>
</dbReference>
<dbReference type="AlphaFoldDB" id="A0A158SPE7"/>
<reference evidence="2 5" key="2">
    <citation type="submission" date="2021-01" db="EMBL/GenBank/DDBJ databases">
        <title>Development of a method for detection of lactic acid bacteria that cause putrefactive shochu mash.</title>
        <authorList>
            <person name="Takashita H."/>
            <person name="Fujihara E."/>
            <person name="Takayama K."/>
            <person name="Yamamoto H."/>
            <person name="Mizutani M."/>
            <person name="Kajiwara Y."/>
        </authorList>
    </citation>
    <scope>NUCLEOTIDE SEQUENCE [LARGE SCALE GENOMIC DNA]</scope>
    <source>
        <strain evidence="2 5">01-B1</strain>
    </source>
</reference>
<gene>
    <name evidence="3" type="ORF">C1Y38_01520</name>
    <name evidence="2" type="ORF">LF01B1_19840</name>
</gene>
<reference evidence="3 4" key="1">
    <citation type="submission" date="2018-01" db="EMBL/GenBank/DDBJ databases">
        <title>Draft genome sequence of the feruloyl esterase-producing strain Lactobacillus fermentum CRL 1446, isolated from artisanal goat milk cheese.</title>
        <authorList>
            <person name="Abeijon Mukdsi M.C."/>
            <person name="Saavedra L."/>
            <person name="Gauffin Cano M.P."/>
            <person name="Hebert E.M."/>
            <person name="Medina R.B."/>
        </authorList>
    </citation>
    <scope>NUCLEOTIDE SEQUENCE [LARGE SCALE GENOMIC DNA]</scope>
    <source>
        <strain evidence="3 4">CRL 1446</strain>
    </source>
</reference>